<dbReference type="EMBL" id="FONH01000008">
    <property type="protein sequence ID" value="SFF13097.1"/>
    <property type="molecule type" value="Genomic_DNA"/>
</dbReference>
<feature type="transmembrane region" description="Helical" evidence="1">
    <location>
        <begin position="388"/>
        <end position="406"/>
    </location>
</feature>
<evidence type="ECO:0008006" key="4">
    <source>
        <dbReference type="Google" id="ProtNLM"/>
    </source>
</evidence>
<name>A0A1I2G843_9GAMM</name>
<evidence type="ECO:0000313" key="2">
    <source>
        <dbReference type="EMBL" id="SFF13097.1"/>
    </source>
</evidence>
<sequence>MNPSANPSMHGVPGPVPMSERSITRRHLFLLAAIGLLFLAVVIPNSLPVPTAAMLGVTAVLALPGFRFGLGFKKLLALYMCTAMVTVIYTAIGYLNDAPPEAAAQMLVIYILSPLLWMLVAAGLMRAPGPQRLVDWFAVLTVFACASVALYFYLYFRYGADAVSFFFKGQANINLQGGFAGAIMHVYGSLIFLAGGFFSSPELIRSRLLRMAVLAMIFVCAVTSGRSALILAIPVGWVLGRLLASRTVGFQRSLRSPLTRLVKVGLPMAVGMVAVVILLQTYTSVRLDVIYDSFADKLSSGGGSSRVGMAGSLFQGILDNGGIGAGHGKGVSFVSSAEYPWRYELVWLATIYRVGLLGAAVYAFPFLVYILRVLRLAAARQLPPHHKFLFSAFVAAFIASNTNPYIEAFAFQWMYTIPLVALFVEFPSGVERVPA</sequence>
<organism evidence="2 3">
    <name type="scientific">Dyella marensis</name>
    <dbReference type="NCBI Taxonomy" id="500610"/>
    <lineage>
        <taxon>Bacteria</taxon>
        <taxon>Pseudomonadati</taxon>
        <taxon>Pseudomonadota</taxon>
        <taxon>Gammaproteobacteria</taxon>
        <taxon>Lysobacterales</taxon>
        <taxon>Rhodanobacteraceae</taxon>
        <taxon>Dyella</taxon>
    </lineage>
</organism>
<dbReference type="STRING" id="500610.SAMN02799615_02508"/>
<keyword evidence="1" id="KW-0472">Membrane</keyword>
<feature type="transmembrane region" description="Helical" evidence="1">
    <location>
        <begin position="136"/>
        <end position="156"/>
    </location>
</feature>
<evidence type="ECO:0000313" key="3">
    <source>
        <dbReference type="Proteomes" id="UP000199477"/>
    </source>
</evidence>
<feature type="transmembrane region" description="Helical" evidence="1">
    <location>
        <begin position="345"/>
        <end position="368"/>
    </location>
</feature>
<keyword evidence="1" id="KW-1133">Transmembrane helix</keyword>
<feature type="transmembrane region" description="Helical" evidence="1">
    <location>
        <begin position="77"/>
        <end position="96"/>
    </location>
</feature>
<dbReference type="RefSeq" id="WP_026635516.1">
    <property type="nucleotide sequence ID" value="NZ_FONH01000008.1"/>
</dbReference>
<keyword evidence="1" id="KW-0812">Transmembrane</keyword>
<gene>
    <name evidence="2" type="ORF">SAMN02799615_02508</name>
</gene>
<dbReference type="AlphaFoldDB" id="A0A1I2G843"/>
<feature type="transmembrane region" description="Helical" evidence="1">
    <location>
        <begin position="261"/>
        <end position="282"/>
    </location>
</feature>
<protein>
    <recommendedName>
        <fullName evidence="4">O-antigen ligase like membrane protein</fullName>
    </recommendedName>
</protein>
<feature type="transmembrane region" description="Helical" evidence="1">
    <location>
        <begin position="53"/>
        <end position="70"/>
    </location>
</feature>
<reference evidence="3" key="1">
    <citation type="submission" date="2016-10" db="EMBL/GenBank/DDBJ databases">
        <authorList>
            <person name="Varghese N."/>
            <person name="Submissions S."/>
        </authorList>
    </citation>
    <scope>NUCLEOTIDE SEQUENCE [LARGE SCALE GENOMIC DNA]</scope>
    <source>
        <strain evidence="3">UNC178MFTsu3.1</strain>
    </source>
</reference>
<keyword evidence="3" id="KW-1185">Reference proteome</keyword>
<evidence type="ECO:0000256" key="1">
    <source>
        <dbReference type="SAM" id="Phobius"/>
    </source>
</evidence>
<feature type="transmembrane region" description="Helical" evidence="1">
    <location>
        <begin position="176"/>
        <end position="196"/>
    </location>
</feature>
<accession>A0A1I2G843</accession>
<feature type="transmembrane region" description="Helical" evidence="1">
    <location>
        <begin position="28"/>
        <end position="47"/>
    </location>
</feature>
<feature type="transmembrane region" description="Helical" evidence="1">
    <location>
        <begin position="208"/>
        <end position="225"/>
    </location>
</feature>
<dbReference type="Proteomes" id="UP000199477">
    <property type="component" value="Unassembled WGS sequence"/>
</dbReference>
<proteinExistence type="predicted"/>
<feature type="transmembrane region" description="Helical" evidence="1">
    <location>
        <begin position="102"/>
        <end position="124"/>
    </location>
</feature>